<sequence length="87" mass="9577">VLLSRSPLAICFPKKTSSLDLHALGAPPMFVLSQDQTLKLTCVPSIIQGSRYSIVKVCSPKLKTTKSINLRTTQLYISVQLMSTEKL</sequence>
<organism evidence="1">
    <name type="scientific">marine metagenome</name>
    <dbReference type="NCBI Taxonomy" id="408172"/>
    <lineage>
        <taxon>unclassified sequences</taxon>
        <taxon>metagenomes</taxon>
        <taxon>ecological metagenomes</taxon>
    </lineage>
</organism>
<protein>
    <submittedName>
        <fullName evidence="1">Uncharacterized protein</fullName>
    </submittedName>
</protein>
<feature type="non-terminal residue" evidence="1">
    <location>
        <position position="1"/>
    </location>
</feature>
<proteinExistence type="predicted"/>
<reference evidence="1" key="1">
    <citation type="submission" date="2018-05" db="EMBL/GenBank/DDBJ databases">
        <authorList>
            <person name="Lanie J.A."/>
            <person name="Ng W.-L."/>
            <person name="Kazmierczak K.M."/>
            <person name="Andrzejewski T.M."/>
            <person name="Davidsen T.M."/>
            <person name="Wayne K.J."/>
            <person name="Tettelin H."/>
            <person name="Glass J.I."/>
            <person name="Rusch D."/>
            <person name="Podicherti R."/>
            <person name="Tsui H.-C.T."/>
            <person name="Winkler M.E."/>
        </authorList>
    </citation>
    <scope>NUCLEOTIDE SEQUENCE</scope>
</reference>
<gene>
    <name evidence="1" type="ORF">METZ01_LOCUS404060</name>
</gene>
<dbReference type="EMBL" id="UINC01155385">
    <property type="protein sequence ID" value="SVD51206.1"/>
    <property type="molecule type" value="Genomic_DNA"/>
</dbReference>
<dbReference type="AlphaFoldDB" id="A0A382VX69"/>
<name>A0A382VX69_9ZZZZ</name>
<evidence type="ECO:0000313" key="1">
    <source>
        <dbReference type="EMBL" id="SVD51206.1"/>
    </source>
</evidence>
<accession>A0A382VX69</accession>